<organism evidence="6 7">
    <name type="scientific">candidate division KSB3 bacterium</name>
    <dbReference type="NCBI Taxonomy" id="2044937"/>
    <lineage>
        <taxon>Bacteria</taxon>
        <taxon>candidate division KSB3</taxon>
    </lineage>
</organism>
<evidence type="ECO:0000256" key="2">
    <source>
        <dbReference type="ARBA" id="ARBA00007639"/>
    </source>
</evidence>
<keyword evidence="3 4" id="KW-0732">Signal</keyword>
<dbReference type="InterPro" id="IPR025997">
    <property type="entry name" value="SBP_2_dom"/>
</dbReference>
<feature type="domain" description="Periplasmic binding protein" evidence="5">
    <location>
        <begin position="29"/>
        <end position="291"/>
    </location>
</feature>
<reference evidence="6 7" key="1">
    <citation type="submission" date="2017-10" db="EMBL/GenBank/DDBJ databases">
        <title>Novel microbial diversity and functional potential in the marine mammal oral microbiome.</title>
        <authorList>
            <person name="Dudek N.K."/>
            <person name="Sun C.L."/>
            <person name="Burstein D."/>
            <person name="Kantor R.S."/>
            <person name="Aliaga Goltsman D.S."/>
            <person name="Bik E.M."/>
            <person name="Thomas B.C."/>
            <person name="Banfield J.F."/>
            <person name="Relman D.A."/>
        </authorList>
    </citation>
    <scope>NUCLEOTIDE SEQUENCE [LARGE SCALE GENOMIC DNA]</scope>
    <source>
        <strain evidence="6">DOLJORAL78_47_16</strain>
    </source>
</reference>
<gene>
    <name evidence="6" type="ORF">CSA56_18195</name>
</gene>
<comment type="subcellular location">
    <subcellularLocation>
        <location evidence="1">Cell envelope</location>
    </subcellularLocation>
</comment>
<dbReference type="CDD" id="cd06324">
    <property type="entry name" value="PBP1_ABC_sugar_binding-like"/>
    <property type="match status" value="1"/>
</dbReference>
<protein>
    <recommendedName>
        <fullName evidence="5">Periplasmic binding protein domain-containing protein</fullName>
    </recommendedName>
</protein>
<dbReference type="Gene3D" id="3.40.50.2300">
    <property type="match status" value="2"/>
</dbReference>
<evidence type="ECO:0000313" key="7">
    <source>
        <dbReference type="Proteomes" id="UP000230821"/>
    </source>
</evidence>
<proteinExistence type="inferred from homology"/>
<evidence type="ECO:0000256" key="4">
    <source>
        <dbReference type="SAM" id="SignalP"/>
    </source>
</evidence>
<feature type="chain" id="PRO_5013579829" description="Periplasmic binding protein domain-containing protein" evidence="4">
    <location>
        <begin position="23"/>
        <end position="352"/>
    </location>
</feature>
<dbReference type="SUPFAM" id="SSF53822">
    <property type="entry name" value="Periplasmic binding protein-like I"/>
    <property type="match status" value="1"/>
</dbReference>
<evidence type="ECO:0000259" key="5">
    <source>
        <dbReference type="Pfam" id="PF13407"/>
    </source>
</evidence>
<dbReference type="InterPro" id="IPR028082">
    <property type="entry name" value="Peripla_BP_I"/>
</dbReference>
<dbReference type="Pfam" id="PF13407">
    <property type="entry name" value="Peripla_BP_4"/>
    <property type="match status" value="1"/>
</dbReference>
<evidence type="ECO:0000256" key="3">
    <source>
        <dbReference type="ARBA" id="ARBA00022729"/>
    </source>
</evidence>
<dbReference type="AlphaFoldDB" id="A0A2G6K6Z2"/>
<dbReference type="GO" id="GO:0030246">
    <property type="term" value="F:carbohydrate binding"/>
    <property type="evidence" value="ECO:0007669"/>
    <property type="project" value="UniProtKB-ARBA"/>
</dbReference>
<dbReference type="EMBL" id="PDSK01000145">
    <property type="protein sequence ID" value="PIE31456.1"/>
    <property type="molecule type" value="Genomic_DNA"/>
</dbReference>
<accession>A0A2G6K6Z2</accession>
<dbReference type="PANTHER" id="PTHR46847:SF1">
    <property type="entry name" value="D-ALLOSE-BINDING PERIPLASMIC PROTEIN-RELATED"/>
    <property type="match status" value="1"/>
</dbReference>
<dbReference type="GO" id="GO:0030313">
    <property type="term" value="C:cell envelope"/>
    <property type="evidence" value="ECO:0007669"/>
    <property type="project" value="UniProtKB-SubCell"/>
</dbReference>
<dbReference type="Proteomes" id="UP000230821">
    <property type="component" value="Unassembled WGS sequence"/>
</dbReference>
<feature type="signal peptide" evidence="4">
    <location>
        <begin position="1"/>
        <end position="22"/>
    </location>
</feature>
<comment type="caution">
    <text evidence="6">The sequence shown here is derived from an EMBL/GenBank/DDBJ whole genome shotgun (WGS) entry which is preliminary data.</text>
</comment>
<dbReference type="PANTHER" id="PTHR46847">
    <property type="entry name" value="D-ALLOSE-BINDING PERIPLASMIC PROTEIN-RELATED"/>
    <property type="match status" value="1"/>
</dbReference>
<evidence type="ECO:0000256" key="1">
    <source>
        <dbReference type="ARBA" id="ARBA00004196"/>
    </source>
</evidence>
<comment type="similarity">
    <text evidence="2">Belongs to the bacterial solute-binding protein 2 family.</text>
</comment>
<name>A0A2G6K6Z2_9BACT</name>
<evidence type="ECO:0000313" key="6">
    <source>
        <dbReference type="EMBL" id="PIE31456.1"/>
    </source>
</evidence>
<sequence>MKRFVSLAVLCLLVFAMTTAFAAEKKYTIGAIVPTLNAQFWNRYYDFMKQGAEELGIELITLNADNKADAVTKYLEDLVSQGVDGIIFVPYWSSGRKGLTLAADAGIPVILTDCYLDNIEPQGKFDNYIAFVGPSDAEAGYQMGLALFEATAAADDGKKYIGVVNGTPGTSVAIDRRSGLEKALKEHPEIVVVGEVNGNFVRDTSQKVMEDLYQAHPEINGVWCANGGTATGVITAIKNAGKEPGKDVMIVAMDLNPENVDAIKAGELLFDIGGHWLQGGFALVMMHEYLSGLEIPKDQSSVKLDLLPLTAEQMDQFEKDFPNGMPEYDFKSHSRVFNPSAPPAVFELKYTE</sequence>